<keyword evidence="2" id="KW-0009">Actin-binding</keyword>
<dbReference type="PRINTS" id="PR00006">
    <property type="entry name" value="COFILIN"/>
</dbReference>
<dbReference type="GO" id="GO:0003779">
    <property type="term" value="F:actin binding"/>
    <property type="evidence" value="ECO:0007669"/>
    <property type="project" value="UniProtKB-KW"/>
</dbReference>
<dbReference type="Proteomes" id="UP000695023">
    <property type="component" value="Unplaced"/>
</dbReference>
<evidence type="ECO:0000313" key="6">
    <source>
        <dbReference type="RefSeq" id="XP_005749379.1"/>
    </source>
</evidence>
<dbReference type="Gene3D" id="3.40.20.10">
    <property type="entry name" value="Severin"/>
    <property type="match status" value="1"/>
</dbReference>
<dbReference type="GO" id="GO:0030042">
    <property type="term" value="P:actin filament depolymerization"/>
    <property type="evidence" value="ECO:0007669"/>
    <property type="project" value="InterPro"/>
</dbReference>
<dbReference type="STRING" id="303518.ENSPNYP00000024413"/>
<dbReference type="PANTHER" id="PTHR11913">
    <property type="entry name" value="COFILIN-RELATED"/>
    <property type="match status" value="1"/>
</dbReference>
<gene>
    <name evidence="6" type="primary">dstn</name>
</gene>
<dbReference type="Pfam" id="PF00241">
    <property type="entry name" value="Cofilin_ADF"/>
    <property type="match status" value="1"/>
</dbReference>
<proteinExistence type="inferred from homology"/>
<protein>
    <submittedName>
        <fullName evidence="4 6">Destrin</fullName>
    </submittedName>
</protein>
<dbReference type="OrthoDB" id="10249245at2759"/>
<name>A0A3B4GSE5_9CICH</name>
<dbReference type="InterPro" id="IPR002108">
    <property type="entry name" value="ADF-H"/>
</dbReference>
<dbReference type="CDD" id="cd11286">
    <property type="entry name" value="ADF_cofilin_like"/>
    <property type="match status" value="1"/>
</dbReference>
<accession>A0A3B4GSE5</accession>
<feature type="domain" description="ADF-H" evidence="3">
    <location>
        <begin position="4"/>
        <end position="149"/>
    </location>
</feature>
<evidence type="ECO:0000259" key="3">
    <source>
        <dbReference type="PROSITE" id="PS51263"/>
    </source>
</evidence>
<dbReference type="CTD" id="406738"/>
<organism evidence="4">
    <name type="scientific">Pundamilia nyererei</name>
    <dbReference type="NCBI Taxonomy" id="303518"/>
    <lineage>
        <taxon>Eukaryota</taxon>
        <taxon>Metazoa</taxon>
        <taxon>Chordata</taxon>
        <taxon>Craniata</taxon>
        <taxon>Vertebrata</taxon>
        <taxon>Euteleostomi</taxon>
        <taxon>Actinopterygii</taxon>
        <taxon>Neopterygii</taxon>
        <taxon>Teleostei</taxon>
        <taxon>Neoteleostei</taxon>
        <taxon>Acanthomorphata</taxon>
        <taxon>Ovalentaria</taxon>
        <taxon>Cichlomorphae</taxon>
        <taxon>Cichliformes</taxon>
        <taxon>Cichlidae</taxon>
        <taxon>African cichlids</taxon>
        <taxon>Pseudocrenilabrinae</taxon>
        <taxon>Haplochromini</taxon>
        <taxon>Pundamilia</taxon>
    </lineage>
</organism>
<dbReference type="GeneTree" id="ENSGT00950000183000"/>
<evidence type="ECO:0000313" key="4">
    <source>
        <dbReference type="Ensembl" id="ENSPNYP00000024413.1"/>
    </source>
</evidence>
<sequence>MASGVKVTDAVKDLINEMKVVKNDADQNERVRLVIFKIDDSEGAIVVDKIYRQKDLADKDDVFKFFISLLDSKVCRYLMYDCHFETKESSRKEELVAVMWAPDTAPIKEKMKYASSKDSLKKIQTGVKHMLEMNDLSDYGTRESFAERMGKGVVKLEGHAV</sequence>
<dbReference type="InterPro" id="IPR029006">
    <property type="entry name" value="ADF-H/Gelsolin-like_dom_sf"/>
</dbReference>
<dbReference type="PROSITE" id="PS51263">
    <property type="entry name" value="ADF_H"/>
    <property type="match status" value="1"/>
</dbReference>
<dbReference type="InterPro" id="IPR017904">
    <property type="entry name" value="ADF/Cofilin"/>
</dbReference>
<dbReference type="GO" id="GO:0015629">
    <property type="term" value="C:actin cytoskeleton"/>
    <property type="evidence" value="ECO:0007669"/>
    <property type="project" value="InterPro"/>
</dbReference>
<evidence type="ECO:0000313" key="5">
    <source>
        <dbReference type="Proteomes" id="UP000695023"/>
    </source>
</evidence>
<evidence type="ECO:0000256" key="2">
    <source>
        <dbReference type="ARBA" id="ARBA00023203"/>
    </source>
</evidence>
<dbReference type="SMART" id="SM00102">
    <property type="entry name" value="ADF"/>
    <property type="match status" value="1"/>
</dbReference>
<keyword evidence="5" id="KW-1185">Reference proteome</keyword>
<dbReference type="GeneID" id="102203682"/>
<dbReference type="AlphaFoldDB" id="A0A3B4GSE5"/>
<reference evidence="6" key="2">
    <citation type="submission" date="2025-04" db="UniProtKB">
        <authorList>
            <consortium name="RefSeq"/>
        </authorList>
    </citation>
    <scope>IDENTIFICATION</scope>
</reference>
<dbReference type="RefSeq" id="XP_005749379.1">
    <property type="nucleotide sequence ID" value="XM_005749322.2"/>
</dbReference>
<dbReference type="SUPFAM" id="SSF55753">
    <property type="entry name" value="Actin depolymerizing proteins"/>
    <property type="match status" value="1"/>
</dbReference>
<evidence type="ECO:0000256" key="1">
    <source>
        <dbReference type="ARBA" id="ARBA00006844"/>
    </source>
</evidence>
<comment type="similarity">
    <text evidence="1">Belongs to the actin-binding proteins ADF family.</text>
</comment>
<dbReference type="Ensembl" id="ENSPNYT00000025013.1">
    <property type="protein sequence ID" value="ENSPNYP00000024413.1"/>
    <property type="gene ID" value="ENSPNYG00000018453.1"/>
</dbReference>
<reference evidence="4" key="1">
    <citation type="submission" date="2023-09" db="UniProtKB">
        <authorList>
            <consortium name="Ensembl"/>
        </authorList>
    </citation>
    <scope>IDENTIFICATION</scope>
</reference>